<protein>
    <recommendedName>
        <fullName evidence="2">CARDB domain-containing protein</fullName>
    </recommendedName>
</protein>
<evidence type="ECO:0008006" key="2">
    <source>
        <dbReference type="Google" id="ProtNLM"/>
    </source>
</evidence>
<sequence>MKQIIPLFITALLFLAAGGGIAPSSAAADANIVVTEVTPTDLSPGDIKEIALTVKNEGGCDARHITIWKGSHHRVPFHFKYGWFTPSCTIIDMKYVES</sequence>
<dbReference type="AlphaFoldDB" id="A0A7G9YZN5"/>
<gene>
    <name evidence="1" type="ORF">HCHKDHBN_00040</name>
</gene>
<reference evidence="1" key="1">
    <citation type="submission" date="2020-06" db="EMBL/GenBank/DDBJ databases">
        <title>Unique genomic features of the anaerobic methanotrophic archaea.</title>
        <authorList>
            <person name="Chadwick G.L."/>
            <person name="Skennerton C.T."/>
            <person name="Laso-Perez R."/>
            <person name="Leu A.O."/>
            <person name="Speth D.R."/>
            <person name="Yu H."/>
            <person name="Morgan-Lang C."/>
            <person name="Hatzenpichler R."/>
            <person name="Goudeau D."/>
            <person name="Malmstrom R."/>
            <person name="Brazelton W.J."/>
            <person name="Woyke T."/>
            <person name="Hallam S.J."/>
            <person name="Tyson G.W."/>
            <person name="Wegener G."/>
            <person name="Boetius A."/>
            <person name="Orphan V."/>
        </authorList>
    </citation>
    <scope>NUCLEOTIDE SEQUENCE</scope>
</reference>
<organism evidence="1">
    <name type="scientific">Candidatus Methanophagaceae archaeon ANME-1 ERB6</name>
    <dbReference type="NCBI Taxonomy" id="2759912"/>
    <lineage>
        <taxon>Archaea</taxon>
        <taxon>Methanobacteriati</taxon>
        <taxon>Methanobacteriota</taxon>
        <taxon>Stenosarchaea group</taxon>
        <taxon>Methanomicrobia</taxon>
        <taxon>Candidatus Methanophagales</taxon>
        <taxon>Candidatus Methanophagaceae</taxon>
    </lineage>
</organism>
<evidence type="ECO:0000313" key="1">
    <source>
        <dbReference type="EMBL" id="QNO53469.1"/>
    </source>
</evidence>
<dbReference type="EMBL" id="MT631542">
    <property type="protein sequence ID" value="QNO53469.1"/>
    <property type="molecule type" value="Genomic_DNA"/>
</dbReference>
<proteinExistence type="predicted"/>
<accession>A0A7G9YZN5</accession>
<name>A0A7G9YZN5_9EURY</name>